<dbReference type="InterPro" id="IPR016181">
    <property type="entry name" value="Acyl_CoA_acyltransferase"/>
</dbReference>
<reference evidence="4" key="1">
    <citation type="submission" date="2020-10" db="EMBL/GenBank/DDBJ databases">
        <authorList>
            <person name="Gilroy R."/>
        </authorList>
    </citation>
    <scope>NUCLEOTIDE SEQUENCE</scope>
    <source>
        <strain evidence="4">13361</strain>
    </source>
</reference>
<evidence type="ECO:0000313" key="4">
    <source>
        <dbReference type="EMBL" id="HIQ68176.1"/>
    </source>
</evidence>
<dbReference type="AlphaFoldDB" id="A0A9D0Z413"/>
<name>A0A9D0Z413_9FIRM</name>
<evidence type="ECO:0000259" key="3">
    <source>
        <dbReference type="PROSITE" id="PS51186"/>
    </source>
</evidence>
<dbReference type="InterPro" id="IPR000182">
    <property type="entry name" value="GNAT_dom"/>
</dbReference>
<dbReference type="Gene3D" id="3.40.630.30">
    <property type="match status" value="1"/>
</dbReference>
<evidence type="ECO:0000256" key="1">
    <source>
        <dbReference type="ARBA" id="ARBA00022679"/>
    </source>
</evidence>
<organism evidence="4 5">
    <name type="scientific">Candidatus Faecousia excrementigallinarum</name>
    <dbReference type="NCBI Taxonomy" id="2840806"/>
    <lineage>
        <taxon>Bacteria</taxon>
        <taxon>Bacillati</taxon>
        <taxon>Bacillota</taxon>
        <taxon>Clostridia</taxon>
        <taxon>Eubacteriales</taxon>
        <taxon>Oscillospiraceae</taxon>
        <taxon>Faecousia</taxon>
    </lineage>
</organism>
<reference evidence="4" key="2">
    <citation type="journal article" date="2021" name="PeerJ">
        <title>Extensive microbial diversity within the chicken gut microbiome revealed by metagenomics and culture.</title>
        <authorList>
            <person name="Gilroy R."/>
            <person name="Ravi A."/>
            <person name="Getino M."/>
            <person name="Pursley I."/>
            <person name="Horton D.L."/>
            <person name="Alikhan N.F."/>
            <person name="Baker D."/>
            <person name="Gharbi K."/>
            <person name="Hall N."/>
            <person name="Watson M."/>
            <person name="Adriaenssens E.M."/>
            <person name="Foster-Nyarko E."/>
            <person name="Jarju S."/>
            <person name="Secka A."/>
            <person name="Antonio M."/>
            <person name="Oren A."/>
            <person name="Chaudhuri R.R."/>
            <person name="La Ragione R."/>
            <person name="Hildebrand F."/>
            <person name="Pallen M.J."/>
        </authorList>
    </citation>
    <scope>NUCLEOTIDE SEQUENCE</scope>
    <source>
        <strain evidence="4">13361</strain>
    </source>
</reference>
<gene>
    <name evidence="4" type="ORF">IAB74_06685</name>
</gene>
<accession>A0A9D0Z413</accession>
<dbReference type="PROSITE" id="PS51186">
    <property type="entry name" value="GNAT"/>
    <property type="match status" value="1"/>
</dbReference>
<dbReference type="Proteomes" id="UP000886796">
    <property type="component" value="Unassembled WGS sequence"/>
</dbReference>
<dbReference type="EMBL" id="DVFK01000089">
    <property type="protein sequence ID" value="HIQ68176.1"/>
    <property type="molecule type" value="Genomic_DNA"/>
</dbReference>
<dbReference type="SUPFAM" id="SSF55729">
    <property type="entry name" value="Acyl-CoA N-acyltransferases (Nat)"/>
    <property type="match status" value="1"/>
</dbReference>
<dbReference type="InterPro" id="IPR051016">
    <property type="entry name" value="Diverse_Substrate_AcTransf"/>
</dbReference>
<protein>
    <submittedName>
        <fullName evidence="4">GNAT family N-acetyltransferase</fullName>
    </submittedName>
</protein>
<comment type="caution">
    <text evidence="4">The sequence shown here is derived from an EMBL/GenBank/DDBJ whole genome shotgun (WGS) entry which is preliminary data.</text>
</comment>
<evidence type="ECO:0000313" key="5">
    <source>
        <dbReference type="Proteomes" id="UP000886796"/>
    </source>
</evidence>
<evidence type="ECO:0000256" key="2">
    <source>
        <dbReference type="ARBA" id="ARBA00023315"/>
    </source>
</evidence>
<dbReference type="Pfam" id="PF00583">
    <property type="entry name" value="Acetyltransf_1"/>
    <property type="match status" value="1"/>
</dbReference>
<sequence length="159" mass="18179">MDIRFAKPADVPGILNLLRQVGQVHHQGRPDLFRNGAQKYGASGILSLINAPQTPIFVAVEERKVLGYCFCRMEVFDHDPVMNNRVTLYIDDLCVEETCRGQHIGEQLYHQVEQYARQRRCQAITLNVWAFNENAKAFYEKMGLKPLKIGMEAILQDAD</sequence>
<dbReference type="PANTHER" id="PTHR10545:SF29">
    <property type="entry name" value="GH14572P-RELATED"/>
    <property type="match status" value="1"/>
</dbReference>
<feature type="domain" description="N-acetyltransferase" evidence="3">
    <location>
        <begin position="1"/>
        <end position="159"/>
    </location>
</feature>
<dbReference type="GO" id="GO:0008080">
    <property type="term" value="F:N-acetyltransferase activity"/>
    <property type="evidence" value="ECO:0007669"/>
    <property type="project" value="TreeGrafter"/>
</dbReference>
<dbReference type="PANTHER" id="PTHR10545">
    <property type="entry name" value="DIAMINE N-ACETYLTRANSFERASE"/>
    <property type="match status" value="1"/>
</dbReference>
<proteinExistence type="predicted"/>
<keyword evidence="1" id="KW-0808">Transferase</keyword>
<dbReference type="CDD" id="cd04301">
    <property type="entry name" value="NAT_SF"/>
    <property type="match status" value="1"/>
</dbReference>
<keyword evidence="2" id="KW-0012">Acyltransferase</keyword>